<evidence type="ECO:0000313" key="4">
    <source>
        <dbReference type="Proteomes" id="UP001595858"/>
    </source>
</evidence>
<dbReference type="GO" id="GO:0016740">
    <property type="term" value="F:transferase activity"/>
    <property type="evidence" value="ECO:0007669"/>
    <property type="project" value="UniProtKB-KW"/>
</dbReference>
<keyword evidence="1 3" id="KW-0808">Transferase</keyword>
<evidence type="ECO:0000256" key="2">
    <source>
        <dbReference type="SAM" id="MobiDB-lite"/>
    </source>
</evidence>
<dbReference type="SUPFAM" id="SSF52540">
    <property type="entry name" value="P-loop containing nucleoside triphosphate hydrolases"/>
    <property type="match status" value="1"/>
</dbReference>
<sequence>MGDVRSGLKRRARLLGEALRPPKSLTARGPAAPDGDQTPAAKTPAAEAPAAKAPAAADPGVKAKRPPKKTLSYDYGVPIASRQVGSPVFVISPVRSGSTLLRMILNSHSRIRAPHELHLRTVEVQLAEEFSAKSMLELDLDRHELEHVLWDRILHLELERSGKDVIVDKTPGNVWAWERLSYAWPHAKFIFLMRHPEGIVGSLARRKNNTATRDKLEANVLKYLEPLEKARTTLDGHSIRYEDLTSEPEETLRKLCAYLDVEWEPDMLDYGEHDHGSLGANLGDRSANIRSGRIQAAREEETSDELSPELAKYAATWGYA</sequence>
<protein>
    <submittedName>
        <fullName evidence="3">Sulfotransferase family protein</fullName>
        <ecNumber evidence="3">2.8.2.-</ecNumber>
    </submittedName>
</protein>
<dbReference type="Proteomes" id="UP001595858">
    <property type="component" value="Unassembled WGS sequence"/>
</dbReference>
<name>A0ABV9ST55_9ACTN</name>
<keyword evidence="4" id="KW-1185">Reference proteome</keyword>
<feature type="compositionally biased region" description="Low complexity" evidence="2">
    <location>
        <begin position="39"/>
        <end position="60"/>
    </location>
</feature>
<evidence type="ECO:0000256" key="1">
    <source>
        <dbReference type="ARBA" id="ARBA00022679"/>
    </source>
</evidence>
<gene>
    <name evidence="3" type="ORF">ACFPCZ_22825</name>
</gene>
<dbReference type="Pfam" id="PF13469">
    <property type="entry name" value="Sulfotransfer_3"/>
    <property type="match status" value="1"/>
</dbReference>
<evidence type="ECO:0000313" key="3">
    <source>
        <dbReference type="EMBL" id="MFC4869478.1"/>
    </source>
</evidence>
<dbReference type="InterPro" id="IPR026634">
    <property type="entry name" value="TPST-like"/>
</dbReference>
<dbReference type="RefSeq" id="WP_344141207.1">
    <property type="nucleotide sequence ID" value="NZ_BAAAQI010000002.1"/>
</dbReference>
<comment type="caution">
    <text evidence="3">The sequence shown here is derived from an EMBL/GenBank/DDBJ whole genome shotgun (WGS) entry which is preliminary data.</text>
</comment>
<dbReference type="EMBL" id="JBHSIY010000029">
    <property type="protein sequence ID" value="MFC4869478.1"/>
    <property type="molecule type" value="Genomic_DNA"/>
</dbReference>
<feature type="region of interest" description="Disordered" evidence="2">
    <location>
        <begin position="1"/>
        <end position="68"/>
    </location>
</feature>
<dbReference type="PANTHER" id="PTHR12788">
    <property type="entry name" value="PROTEIN-TYROSINE SULFOTRANSFERASE 2"/>
    <property type="match status" value="1"/>
</dbReference>
<dbReference type="Gene3D" id="3.40.50.300">
    <property type="entry name" value="P-loop containing nucleotide triphosphate hydrolases"/>
    <property type="match status" value="1"/>
</dbReference>
<dbReference type="InterPro" id="IPR027417">
    <property type="entry name" value="P-loop_NTPase"/>
</dbReference>
<dbReference type="EC" id="2.8.2.-" evidence="3"/>
<proteinExistence type="predicted"/>
<organism evidence="3 4">
    <name type="scientific">Streptomonospora arabica</name>
    <dbReference type="NCBI Taxonomy" id="412417"/>
    <lineage>
        <taxon>Bacteria</taxon>
        <taxon>Bacillati</taxon>
        <taxon>Actinomycetota</taxon>
        <taxon>Actinomycetes</taxon>
        <taxon>Streptosporangiales</taxon>
        <taxon>Nocardiopsidaceae</taxon>
        <taxon>Streptomonospora</taxon>
    </lineage>
</organism>
<reference evidence="4" key="1">
    <citation type="journal article" date="2019" name="Int. J. Syst. Evol. Microbiol.">
        <title>The Global Catalogue of Microorganisms (GCM) 10K type strain sequencing project: providing services to taxonomists for standard genome sequencing and annotation.</title>
        <authorList>
            <consortium name="The Broad Institute Genomics Platform"/>
            <consortium name="The Broad Institute Genome Sequencing Center for Infectious Disease"/>
            <person name="Wu L."/>
            <person name="Ma J."/>
        </authorList>
    </citation>
    <scope>NUCLEOTIDE SEQUENCE [LARGE SCALE GENOMIC DNA]</scope>
    <source>
        <strain evidence="4">CGMCC 4.7304</strain>
    </source>
</reference>
<dbReference type="PANTHER" id="PTHR12788:SF10">
    <property type="entry name" value="PROTEIN-TYROSINE SULFOTRANSFERASE"/>
    <property type="match status" value="1"/>
</dbReference>
<accession>A0ABV9ST55</accession>